<comment type="subcellular location">
    <subcellularLocation>
        <location evidence="1">Endomembrane system</location>
        <topology evidence="1">Multi-pass membrane protein</topology>
    </subcellularLocation>
</comment>
<keyword evidence="7 10" id="KW-0472">Membrane</keyword>
<keyword evidence="3 10" id="KW-0812">Transmembrane</keyword>
<feature type="transmembrane region" description="Helical" evidence="10">
    <location>
        <begin position="213"/>
        <end position="230"/>
    </location>
</feature>
<dbReference type="AlphaFoldDB" id="A0AAW1TMT5"/>
<dbReference type="InterPro" id="IPR036272">
    <property type="entry name" value="Methuselah_N_sf"/>
</dbReference>
<dbReference type="InterPro" id="IPR017981">
    <property type="entry name" value="GPCR_2-like_7TM"/>
</dbReference>
<feature type="transmembrane region" description="Helical" evidence="10">
    <location>
        <begin position="419"/>
        <end position="441"/>
    </location>
</feature>
<dbReference type="EMBL" id="JARQZJ010000006">
    <property type="protein sequence ID" value="KAK9871568.1"/>
    <property type="molecule type" value="Genomic_DNA"/>
</dbReference>
<dbReference type="InterPro" id="IPR000832">
    <property type="entry name" value="GPCR_2_secretin-like"/>
</dbReference>
<evidence type="ECO:0000256" key="3">
    <source>
        <dbReference type="ARBA" id="ARBA00022692"/>
    </source>
</evidence>
<dbReference type="Pfam" id="PF00002">
    <property type="entry name" value="7tm_2"/>
    <property type="match status" value="1"/>
</dbReference>
<feature type="transmembrane region" description="Helical" evidence="10">
    <location>
        <begin position="179"/>
        <end position="201"/>
    </location>
</feature>
<keyword evidence="6" id="KW-0297">G-protein coupled receptor</keyword>
<reference evidence="12 13" key="1">
    <citation type="submission" date="2023-03" db="EMBL/GenBank/DDBJ databases">
        <title>Genome insight into feeding habits of ladybird beetles.</title>
        <authorList>
            <person name="Li H.-S."/>
            <person name="Huang Y.-H."/>
            <person name="Pang H."/>
        </authorList>
    </citation>
    <scope>NUCLEOTIDE SEQUENCE [LARGE SCALE GENOMIC DNA]</scope>
    <source>
        <strain evidence="12">SYSU_2023b</strain>
        <tissue evidence="12">Whole body</tissue>
    </source>
</reference>
<keyword evidence="13" id="KW-1185">Reference proteome</keyword>
<evidence type="ECO:0000256" key="10">
    <source>
        <dbReference type="SAM" id="Phobius"/>
    </source>
</evidence>
<evidence type="ECO:0000313" key="12">
    <source>
        <dbReference type="EMBL" id="KAK9871568.1"/>
    </source>
</evidence>
<dbReference type="GO" id="GO:0008528">
    <property type="term" value="F:G protein-coupled peptide receptor activity"/>
    <property type="evidence" value="ECO:0007669"/>
    <property type="project" value="TreeGrafter"/>
</dbReference>
<evidence type="ECO:0000256" key="9">
    <source>
        <dbReference type="ARBA" id="ARBA00023224"/>
    </source>
</evidence>
<feature type="transmembrane region" description="Helical" evidence="10">
    <location>
        <begin position="242"/>
        <end position="266"/>
    </location>
</feature>
<evidence type="ECO:0000256" key="6">
    <source>
        <dbReference type="ARBA" id="ARBA00023040"/>
    </source>
</evidence>
<dbReference type="CDD" id="cd15039">
    <property type="entry name" value="7tmB3_Methuselah-like"/>
    <property type="match status" value="1"/>
</dbReference>
<evidence type="ECO:0000256" key="8">
    <source>
        <dbReference type="ARBA" id="ARBA00023170"/>
    </source>
</evidence>
<comment type="similarity">
    <text evidence="2">Belongs to the G-protein coupled receptor 2 family. Mth subfamily.</text>
</comment>
<proteinExistence type="inferred from homology"/>
<evidence type="ECO:0000313" key="13">
    <source>
        <dbReference type="Proteomes" id="UP001431783"/>
    </source>
</evidence>
<feature type="transmembrane region" description="Helical" evidence="10">
    <location>
        <begin position="386"/>
        <end position="407"/>
    </location>
</feature>
<evidence type="ECO:0000256" key="1">
    <source>
        <dbReference type="ARBA" id="ARBA00004127"/>
    </source>
</evidence>
<evidence type="ECO:0000256" key="4">
    <source>
        <dbReference type="ARBA" id="ARBA00022729"/>
    </source>
</evidence>
<dbReference type="Gene3D" id="2.170.180.11">
    <property type="entry name" value="Methuselah ectodomain, domain 2"/>
    <property type="match status" value="1"/>
</dbReference>
<dbReference type="InterPro" id="IPR051384">
    <property type="entry name" value="Mth_GPCR"/>
</dbReference>
<dbReference type="GO" id="GO:0007166">
    <property type="term" value="P:cell surface receptor signaling pathway"/>
    <property type="evidence" value="ECO:0007669"/>
    <property type="project" value="InterPro"/>
</dbReference>
<dbReference type="SUPFAM" id="SSF81321">
    <property type="entry name" value="Family A G protein-coupled receptor-like"/>
    <property type="match status" value="1"/>
</dbReference>
<dbReference type="SUPFAM" id="SSF63877">
    <property type="entry name" value="Methuselah ectodomain"/>
    <property type="match status" value="1"/>
</dbReference>
<dbReference type="GO" id="GO:0005886">
    <property type="term" value="C:plasma membrane"/>
    <property type="evidence" value="ECO:0007669"/>
    <property type="project" value="TreeGrafter"/>
</dbReference>
<dbReference type="Proteomes" id="UP001431783">
    <property type="component" value="Unassembled WGS sequence"/>
</dbReference>
<sequence length="500" mass="58726">MEVKVFKMFVAKTRFALFLFITDLLFVRGLNVCDVKSLDFNNKTSYRYKNIAPTICGYCHGFCLRKCCANGYFIRKQKCVRSDRFNKFDVALYENENFTRYYEGDGLIVGTMIDCDFFPLKPHVDPEESFYVQENGDLWVPLYQKLYKTSHYCLDYLHNRTQISLICFPNYNHLMKLSMKFWCMIISMPFLLVTFIVYALLPDRNLHMKALMCYVINLLHAYIFLVTIQLTDEVIENTVCAILGFCCIFFFLSSFFWMNVICIDIFLGFRGFRGIRGVKSYERKRFLWYCLYAWGMSLVIVGITFLCNQVGNPGQWFYPGVAVGQCFLRNGIPELLYFYGPMGIIIILNVVLFTLTAFKIRQVKKDTAMLKHSESKRHSDDDQQNFNLYLKLLLAMGVNWSMELVSWAVNMNHNSVPQYIWYLSDFCNATYGVFIFFIFVFKRNIWKQLKRRYYSFMGKHHLAHSMATTNQTKTTNDSMATSVNDRIALEESELNASRIN</sequence>
<keyword evidence="9" id="KW-0807">Transducer</keyword>
<dbReference type="PROSITE" id="PS50261">
    <property type="entry name" value="G_PROTEIN_RECEP_F2_4"/>
    <property type="match status" value="1"/>
</dbReference>
<evidence type="ECO:0000256" key="7">
    <source>
        <dbReference type="ARBA" id="ARBA00023136"/>
    </source>
</evidence>
<dbReference type="Gene3D" id="1.20.1070.10">
    <property type="entry name" value="Rhodopsin 7-helix transmembrane proteins"/>
    <property type="match status" value="1"/>
</dbReference>
<keyword evidence="4" id="KW-0732">Signal</keyword>
<feature type="domain" description="G-protein coupled receptors family 2 profile 2" evidence="11">
    <location>
        <begin position="176"/>
        <end position="443"/>
    </location>
</feature>
<keyword evidence="5 10" id="KW-1133">Transmembrane helix</keyword>
<protein>
    <recommendedName>
        <fullName evidence="11">G-protein coupled receptors family 2 profile 2 domain-containing protein</fullName>
    </recommendedName>
</protein>
<dbReference type="PANTHER" id="PTHR47154:SF2">
    <property type="entry name" value="G-PROTEIN COUPLED RECEPTOR MTH-RELATED"/>
    <property type="match status" value="1"/>
</dbReference>
<feature type="transmembrane region" description="Helical" evidence="10">
    <location>
        <begin position="286"/>
        <end position="306"/>
    </location>
</feature>
<keyword evidence="8" id="KW-0675">Receptor</keyword>
<evidence type="ECO:0000256" key="5">
    <source>
        <dbReference type="ARBA" id="ARBA00022989"/>
    </source>
</evidence>
<dbReference type="PANTHER" id="PTHR47154">
    <property type="entry name" value="G-PROTEIN COUPLED RECEPTOR MTH-RELATED"/>
    <property type="match status" value="1"/>
</dbReference>
<name>A0AAW1TMT5_9CUCU</name>
<evidence type="ECO:0000256" key="2">
    <source>
        <dbReference type="ARBA" id="ARBA00008979"/>
    </source>
</evidence>
<evidence type="ECO:0000259" key="11">
    <source>
        <dbReference type="PROSITE" id="PS50261"/>
    </source>
</evidence>
<feature type="transmembrane region" description="Helical" evidence="10">
    <location>
        <begin position="337"/>
        <end position="358"/>
    </location>
</feature>
<organism evidence="12 13">
    <name type="scientific">Henosepilachna vigintioctopunctata</name>
    <dbReference type="NCBI Taxonomy" id="420089"/>
    <lineage>
        <taxon>Eukaryota</taxon>
        <taxon>Metazoa</taxon>
        <taxon>Ecdysozoa</taxon>
        <taxon>Arthropoda</taxon>
        <taxon>Hexapoda</taxon>
        <taxon>Insecta</taxon>
        <taxon>Pterygota</taxon>
        <taxon>Neoptera</taxon>
        <taxon>Endopterygota</taxon>
        <taxon>Coleoptera</taxon>
        <taxon>Polyphaga</taxon>
        <taxon>Cucujiformia</taxon>
        <taxon>Coccinelloidea</taxon>
        <taxon>Coccinellidae</taxon>
        <taxon>Epilachninae</taxon>
        <taxon>Epilachnini</taxon>
        <taxon>Henosepilachna</taxon>
    </lineage>
</organism>
<gene>
    <name evidence="12" type="ORF">WA026_012950</name>
</gene>
<accession>A0AAW1TMT5</accession>
<comment type="caution">
    <text evidence="12">The sequence shown here is derived from an EMBL/GenBank/DDBJ whole genome shotgun (WGS) entry which is preliminary data.</text>
</comment>
<dbReference type="GO" id="GO:0012505">
    <property type="term" value="C:endomembrane system"/>
    <property type="evidence" value="ECO:0007669"/>
    <property type="project" value="UniProtKB-SubCell"/>
</dbReference>
<dbReference type="InterPro" id="IPR023311">
    <property type="entry name" value="Methusela_ecto_dom_2"/>
</dbReference>